<evidence type="ECO:0000256" key="1">
    <source>
        <dbReference type="ARBA" id="ARBA00004141"/>
    </source>
</evidence>
<evidence type="ECO:0000256" key="8">
    <source>
        <dbReference type="SAM" id="MobiDB-lite"/>
    </source>
</evidence>
<feature type="transmembrane region" description="Helical" evidence="9">
    <location>
        <begin position="328"/>
        <end position="351"/>
    </location>
</feature>
<protein>
    <recommendedName>
        <fullName evidence="13">SID1 transmembrane family member 1</fullName>
    </recommendedName>
</protein>
<feature type="transmembrane region" description="Helical" evidence="9">
    <location>
        <begin position="787"/>
        <end position="806"/>
    </location>
</feature>
<keyword evidence="3 9" id="KW-0812">Transmembrane</keyword>
<evidence type="ECO:0000256" key="6">
    <source>
        <dbReference type="ARBA" id="ARBA00023136"/>
    </source>
</evidence>
<reference evidence="11" key="1">
    <citation type="submission" date="2021-02" db="EMBL/GenBank/DDBJ databases">
        <authorList>
            <person name="Nowell W R."/>
        </authorList>
    </citation>
    <scope>NUCLEOTIDE SEQUENCE</scope>
</reference>
<feature type="transmembrane region" description="Helical" evidence="9">
    <location>
        <begin position="542"/>
        <end position="563"/>
    </location>
</feature>
<gene>
    <name evidence="11" type="ORF">GRG538_LOCUS8195</name>
</gene>
<accession>A0A817YJ04</accession>
<dbReference type="PANTHER" id="PTHR12185">
    <property type="entry name" value="SID1 TRANSMEMBRANE FAMILY MEMEBER"/>
    <property type="match status" value="1"/>
</dbReference>
<feature type="transmembrane region" description="Helical" evidence="9">
    <location>
        <begin position="496"/>
        <end position="514"/>
    </location>
</feature>
<evidence type="ECO:0000256" key="4">
    <source>
        <dbReference type="ARBA" id="ARBA00022729"/>
    </source>
</evidence>
<dbReference type="Proteomes" id="UP000663872">
    <property type="component" value="Unassembled WGS sequence"/>
</dbReference>
<evidence type="ECO:0000313" key="12">
    <source>
        <dbReference type="Proteomes" id="UP000663872"/>
    </source>
</evidence>
<feature type="region of interest" description="Disordered" evidence="8">
    <location>
        <begin position="383"/>
        <end position="415"/>
    </location>
</feature>
<evidence type="ECO:0000256" key="9">
    <source>
        <dbReference type="SAM" id="Phobius"/>
    </source>
</evidence>
<keyword evidence="6 9" id="KW-0472">Membrane</keyword>
<organism evidence="11 12">
    <name type="scientific">Rotaria socialis</name>
    <dbReference type="NCBI Taxonomy" id="392032"/>
    <lineage>
        <taxon>Eukaryota</taxon>
        <taxon>Metazoa</taxon>
        <taxon>Spiralia</taxon>
        <taxon>Gnathifera</taxon>
        <taxon>Rotifera</taxon>
        <taxon>Eurotatoria</taxon>
        <taxon>Bdelloidea</taxon>
        <taxon>Philodinida</taxon>
        <taxon>Philodinidae</taxon>
        <taxon>Rotaria</taxon>
    </lineage>
</organism>
<evidence type="ECO:0000256" key="2">
    <source>
        <dbReference type="ARBA" id="ARBA00006618"/>
    </source>
</evidence>
<name>A0A817YJ04_9BILA</name>
<evidence type="ECO:0008006" key="13">
    <source>
        <dbReference type="Google" id="ProtNLM"/>
    </source>
</evidence>
<dbReference type="InterPro" id="IPR025958">
    <property type="entry name" value="SID1_TM_fam"/>
</dbReference>
<evidence type="ECO:0000256" key="3">
    <source>
        <dbReference type="ARBA" id="ARBA00022692"/>
    </source>
</evidence>
<feature type="transmembrane region" description="Helical" evidence="9">
    <location>
        <begin position="569"/>
        <end position="588"/>
    </location>
</feature>
<keyword evidence="7" id="KW-0325">Glycoprotein</keyword>
<evidence type="ECO:0000313" key="11">
    <source>
        <dbReference type="EMBL" id="CAF3380971.1"/>
    </source>
</evidence>
<dbReference type="GO" id="GO:0051033">
    <property type="term" value="F:RNA transmembrane transporter activity"/>
    <property type="evidence" value="ECO:0007669"/>
    <property type="project" value="TreeGrafter"/>
</dbReference>
<evidence type="ECO:0000256" key="10">
    <source>
        <dbReference type="SAM" id="SignalP"/>
    </source>
</evidence>
<sequence>MVLLSFRLYFLITFNLVCFVKCDQVISNSFDSTTNPDVIIKNCTIGELCASTINSTTVHYYSVQYNFNTKTAIRLTTTMNYNIHQNAPILVVVRQTLGVVSWTLPYAFPNGMLYTSVARILCAYNELNRNRSHTSTIYIEISTSNPDLIDYSIQLDNSTEYSLETGVPRTVTVSPSMPIYYKFIFPPQINNIFIEVSSRTVTVSPSMPIYYKFIFPPQINNIFIEVSSKDELCAAVSVQSFDCPVYDVGEIGFRQGHYQTMSKSASFNIYSNEFTKRSEFLIVFLVKPTDVDCLNSKESAMIQPAGIVDIERMKNATVILSSPNYSTLLYITIFITLGVLFCIYIFSFFILCKYPDIYDSLDSEDCPLIGVPRDRELTNYQISEQRNQTSEGEENVISTRGNDSQGRPPSSRVLSVSSRGFVPVNQLAEKDYEYLKQKFRVYPKTMGTIAIFYSLPVIQLVLQYQVNIDSIGNEDICYFNFLCTRQFAMLTAFNNVFSNIGYCALGALFFIIVYRRDNAYTRFITKNPDISKELGIPQYFGLFYAMAIGLFMEGVMSACYHVCPSRQNFQFDTSFMFIMAVLNIIKIYQLRHPDINPHSAGVFSFLAGIILVTVVGVYYDKQWFWISYAIVHIITCLIFTAKIYYMGRLKISLDFPVNLCKLVRQHGIFSRPRYLSRMVILLIANLINIGFALFGAITQPESFPNHLLFVFLGNLAICLVYYIIMKVIHREAFTPLAVAYLVSSLCFWAASLYFFSHEVKSYEVQPAISRTYNQRCIVLNTYDAHDIWHLLSSFGLFLSFLSILTIDDGVRTKERQELAAF</sequence>
<feature type="transmembrane region" description="Helical" evidence="9">
    <location>
        <begin position="703"/>
        <end position="724"/>
    </location>
</feature>
<evidence type="ECO:0000256" key="5">
    <source>
        <dbReference type="ARBA" id="ARBA00022989"/>
    </source>
</evidence>
<feature type="transmembrane region" description="Helical" evidence="9">
    <location>
        <begin position="446"/>
        <end position="466"/>
    </location>
</feature>
<keyword evidence="5 9" id="KW-1133">Transmembrane helix</keyword>
<keyword evidence="4 10" id="KW-0732">Signal</keyword>
<dbReference type="PANTHER" id="PTHR12185:SF14">
    <property type="entry name" value="CHOLESTEROL UPTAKE PROTEIN 1"/>
    <property type="match status" value="1"/>
</dbReference>
<comment type="caution">
    <text evidence="11">The sequence shown here is derived from an EMBL/GenBank/DDBJ whole genome shotgun (WGS) entry which is preliminary data.</text>
</comment>
<dbReference type="GO" id="GO:0005886">
    <property type="term" value="C:plasma membrane"/>
    <property type="evidence" value="ECO:0007669"/>
    <property type="project" value="TreeGrafter"/>
</dbReference>
<dbReference type="GO" id="GO:0003725">
    <property type="term" value="F:double-stranded RNA binding"/>
    <property type="evidence" value="ECO:0007669"/>
    <property type="project" value="TreeGrafter"/>
</dbReference>
<evidence type="ECO:0000256" key="7">
    <source>
        <dbReference type="ARBA" id="ARBA00023180"/>
    </source>
</evidence>
<dbReference type="AlphaFoldDB" id="A0A817YJ04"/>
<comment type="subcellular location">
    <subcellularLocation>
        <location evidence="1">Membrane</location>
        <topology evidence="1">Multi-pass membrane protein</topology>
    </subcellularLocation>
</comment>
<feature type="transmembrane region" description="Helical" evidence="9">
    <location>
        <begin position="625"/>
        <end position="645"/>
    </location>
</feature>
<dbReference type="EMBL" id="CAJNYT010000881">
    <property type="protein sequence ID" value="CAF3380971.1"/>
    <property type="molecule type" value="Genomic_DNA"/>
</dbReference>
<feature type="transmembrane region" description="Helical" evidence="9">
    <location>
        <begin position="736"/>
        <end position="755"/>
    </location>
</feature>
<feature type="signal peptide" evidence="10">
    <location>
        <begin position="1"/>
        <end position="22"/>
    </location>
</feature>
<feature type="compositionally biased region" description="Polar residues" evidence="8">
    <location>
        <begin position="383"/>
        <end position="405"/>
    </location>
</feature>
<feature type="chain" id="PRO_5032410429" description="SID1 transmembrane family member 1" evidence="10">
    <location>
        <begin position="23"/>
        <end position="821"/>
    </location>
</feature>
<feature type="transmembrane region" description="Helical" evidence="9">
    <location>
        <begin position="674"/>
        <end position="697"/>
    </location>
</feature>
<feature type="transmembrane region" description="Helical" evidence="9">
    <location>
        <begin position="600"/>
        <end position="619"/>
    </location>
</feature>
<proteinExistence type="inferred from homology"/>
<comment type="similarity">
    <text evidence="2">Belongs to the SID1 family.</text>
</comment>
<dbReference type="GO" id="GO:0005764">
    <property type="term" value="C:lysosome"/>
    <property type="evidence" value="ECO:0007669"/>
    <property type="project" value="TreeGrafter"/>
</dbReference>
<dbReference type="Pfam" id="PF13965">
    <property type="entry name" value="SID-1_RNA_chan"/>
    <property type="match status" value="1"/>
</dbReference>